<sequence>MEQETSKYPLSAHPNDGRPVYGQRATRDLVGYAGRPPTVKWPKSAKVALNLVLNYEEGAEKCLLHGDQESEKLLSEIVGASAYANERHANMESLYDYGSRAGFWRIHDLLRRKGATCTVFAVGMALERNPDAARAMVDAGWEIGERPVGIYQGKPNVNTRRLVVEEGGFLYDSDSYADDLPYWTNEFGDRPHLIVPYTLSENDMRFAIPNGFSNGHEFFVKLKDSLDYLLEEGRRGSPKMMSVGLHCRLVGRPGRAKGLEEFLDYVQSLGDDVWVCR</sequence>
<dbReference type="Pfam" id="PF01522">
    <property type="entry name" value="Polysacc_deac_1"/>
    <property type="match status" value="1"/>
</dbReference>
<keyword evidence="4" id="KW-1185">Reference proteome</keyword>
<accession>K0SZD8</accession>
<protein>
    <recommendedName>
        <fullName evidence="2">NodB homology domain-containing protein</fullName>
    </recommendedName>
</protein>
<dbReference type="OrthoDB" id="9970124at2759"/>
<evidence type="ECO:0000313" key="4">
    <source>
        <dbReference type="Proteomes" id="UP000266841"/>
    </source>
</evidence>
<comment type="caution">
    <text evidence="3">The sequence shown here is derived from an EMBL/GenBank/DDBJ whole genome shotgun (WGS) entry which is preliminary data.</text>
</comment>
<evidence type="ECO:0000259" key="2">
    <source>
        <dbReference type="PROSITE" id="PS51677"/>
    </source>
</evidence>
<dbReference type="PANTHER" id="PTHR43123:SF1">
    <property type="entry name" value="POLYSACCHARIDE DEACETYLASE-RELATED"/>
    <property type="match status" value="1"/>
</dbReference>
<dbReference type="Proteomes" id="UP000266841">
    <property type="component" value="Unassembled WGS sequence"/>
</dbReference>
<dbReference type="AlphaFoldDB" id="K0SZD8"/>
<dbReference type="SUPFAM" id="SSF88713">
    <property type="entry name" value="Glycoside hydrolase/deacetylase"/>
    <property type="match status" value="1"/>
</dbReference>
<feature type="region of interest" description="Disordered" evidence="1">
    <location>
        <begin position="1"/>
        <end position="21"/>
    </location>
</feature>
<dbReference type="GO" id="GO:0016810">
    <property type="term" value="F:hydrolase activity, acting on carbon-nitrogen (but not peptide) bonds"/>
    <property type="evidence" value="ECO:0007669"/>
    <property type="project" value="InterPro"/>
</dbReference>
<name>K0SZD8_THAOC</name>
<evidence type="ECO:0000313" key="3">
    <source>
        <dbReference type="EMBL" id="EJK63582.1"/>
    </source>
</evidence>
<feature type="non-terminal residue" evidence="3">
    <location>
        <position position="277"/>
    </location>
</feature>
<dbReference type="OMA" id="GQRHWNM"/>
<dbReference type="PROSITE" id="PS51677">
    <property type="entry name" value="NODB"/>
    <property type="match status" value="1"/>
</dbReference>
<dbReference type="EMBL" id="AGNL01018151">
    <property type="protein sequence ID" value="EJK63582.1"/>
    <property type="molecule type" value="Genomic_DNA"/>
</dbReference>
<reference evidence="3 4" key="1">
    <citation type="journal article" date="2012" name="Genome Biol.">
        <title>Genome and low-iron response of an oceanic diatom adapted to chronic iron limitation.</title>
        <authorList>
            <person name="Lommer M."/>
            <person name="Specht M."/>
            <person name="Roy A.S."/>
            <person name="Kraemer L."/>
            <person name="Andreson R."/>
            <person name="Gutowska M.A."/>
            <person name="Wolf J."/>
            <person name="Bergner S.V."/>
            <person name="Schilhabel M.B."/>
            <person name="Klostermeier U.C."/>
            <person name="Beiko R.G."/>
            <person name="Rosenstiel P."/>
            <person name="Hippler M."/>
            <person name="Laroche J."/>
        </authorList>
    </citation>
    <scope>NUCLEOTIDE SEQUENCE [LARGE SCALE GENOMIC DNA]</scope>
    <source>
        <strain evidence="3 4">CCMP1005</strain>
    </source>
</reference>
<dbReference type="InterPro" id="IPR002509">
    <property type="entry name" value="NODB_dom"/>
</dbReference>
<dbReference type="PANTHER" id="PTHR43123">
    <property type="entry name" value="POLYSACCHARIDE DEACETYLASE-RELATED"/>
    <property type="match status" value="1"/>
</dbReference>
<dbReference type="GO" id="GO:0005975">
    <property type="term" value="P:carbohydrate metabolic process"/>
    <property type="evidence" value="ECO:0007669"/>
    <property type="project" value="InterPro"/>
</dbReference>
<organism evidence="3 4">
    <name type="scientific">Thalassiosira oceanica</name>
    <name type="common">Marine diatom</name>
    <dbReference type="NCBI Taxonomy" id="159749"/>
    <lineage>
        <taxon>Eukaryota</taxon>
        <taxon>Sar</taxon>
        <taxon>Stramenopiles</taxon>
        <taxon>Ochrophyta</taxon>
        <taxon>Bacillariophyta</taxon>
        <taxon>Coscinodiscophyceae</taxon>
        <taxon>Thalassiosirophycidae</taxon>
        <taxon>Thalassiosirales</taxon>
        <taxon>Thalassiosiraceae</taxon>
        <taxon>Thalassiosira</taxon>
    </lineage>
</organism>
<dbReference type="InterPro" id="IPR011330">
    <property type="entry name" value="Glyco_hydro/deAcase_b/a-brl"/>
</dbReference>
<evidence type="ECO:0000256" key="1">
    <source>
        <dbReference type="SAM" id="MobiDB-lite"/>
    </source>
</evidence>
<proteinExistence type="predicted"/>
<feature type="domain" description="NodB homology" evidence="2">
    <location>
        <begin position="89"/>
        <end position="276"/>
    </location>
</feature>
<dbReference type="eggNOG" id="ENOG502QQRF">
    <property type="taxonomic scope" value="Eukaryota"/>
</dbReference>
<gene>
    <name evidence="3" type="ORF">THAOC_15752</name>
</gene>
<dbReference type="Gene3D" id="3.20.20.370">
    <property type="entry name" value="Glycoside hydrolase/deacetylase"/>
    <property type="match status" value="2"/>
</dbReference>